<comment type="subcellular location">
    <subcellularLocation>
        <location evidence="1">Membrane</location>
        <topology evidence="1">Multi-pass membrane protein</topology>
    </subcellularLocation>
</comment>
<reference evidence="10" key="1">
    <citation type="submission" date="2020-03" db="EMBL/GenBank/DDBJ databases">
        <title>Studies in the Genomics of Life Span.</title>
        <authorList>
            <person name="Glass D."/>
        </authorList>
    </citation>
    <scope>NUCLEOTIDE SEQUENCE</scope>
    <source>
        <strain evidence="10">LTLLF</strain>
        <tissue evidence="10">Muscle</tissue>
    </source>
</reference>
<dbReference type="InterPro" id="IPR047123">
    <property type="entry name" value="MYADM-like"/>
</dbReference>
<dbReference type="GO" id="GO:0005911">
    <property type="term" value="C:cell-cell junction"/>
    <property type="evidence" value="ECO:0007669"/>
    <property type="project" value="TreeGrafter"/>
</dbReference>
<feature type="transmembrane region" description="Helical" evidence="8">
    <location>
        <begin position="179"/>
        <end position="197"/>
    </location>
</feature>
<dbReference type="OrthoDB" id="8737882at2759"/>
<dbReference type="EMBL" id="JAATJU010020647">
    <property type="protein sequence ID" value="KAH0516208.1"/>
    <property type="molecule type" value="Genomic_DNA"/>
</dbReference>
<keyword evidence="3" id="KW-0677">Repeat</keyword>
<feature type="transmembrane region" description="Helical" evidence="8">
    <location>
        <begin position="203"/>
        <end position="224"/>
    </location>
</feature>
<dbReference type="InterPro" id="IPR008253">
    <property type="entry name" value="Marvel"/>
</dbReference>
<dbReference type="PANTHER" id="PTHR17068:SF3">
    <property type="entry name" value="MYELOID-ASSOCIATED DIFFERENTIATION MARKER"/>
    <property type="match status" value="1"/>
</dbReference>
<evidence type="ECO:0000256" key="4">
    <source>
        <dbReference type="ARBA" id="ARBA00022989"/>
    </source>
</evidence>
<evidence type="ECO:0000313" key="12">
    <source>
        <dbReference type="Proteomes" id="UP000710432"/>
    </source>
</evidence>
<keyword evidence="4 8" id="KW-1133">Transmembrane helix</keyword>
<dbReference type="AlphaFoldDB" id="A0A8J6GST8"/>
<comment type="similarity">
    <text evidence="6">Belongs to the MAL family.</text>
</comment>
<accession>A0A8J6GST8</accession>
<organism evidence="10 12">
    <name type="scientific">Microtus ochrogaster</name>
    <name type="common">Prairie vole</name>
    <dbReference type="NCBI Taxonomy" id="79684"/>
    <lineage>
        <taxon>Eukaryota</taxon>
        <taxon>Metazoa</taxon>
        <taxon>Chordata</taxon>
        <taxon>Craniata</taxon>
        <taxon>Vertebrata</taxon>
        <taxon>Euteleostomi</taxon>
        <taxon>Mammalia</taxon>
        <taxon>Eutheria</taxon>
        <taxon>Euarchontoglires</taxon>
        <taxon>Glires</taxon>
        <taxon>Rodentia</taxon>
        <taxon>Myomorpha</taxon>
        <taxon>Muroidea</taxon>
        <taxon>Cricetidae</taxon>
        <taxon>Arvicolinae</taxon>
        <taxon>Microtus</taxon>
    </lineage>
</organism>
<keyword evidence="11" id="KW-1185">Reference proteome</keyword>
<feature type="transmembrane region" description="Helical" evidence="8">
    <location>
        <begin position="102"/>
        <end position="126"/>
    </location>
</feature>
<evidence type="ECO:0000259" key="9">
    <source>
        <dbReference type="PROSITE" id="PS51225"/>
    </source>
</evidence>
<name>A0A8J6GST8_MICOH</name>
<evidence type="ECO:0000313" key="11">
    <source>
        <dbReference type="Proteomes" id="UP000694915"/>
    </source>
</evidence>
<evidence type="ECO:0000256" key="5">
    <source>
        <dbReference type="ARBA" id="ARBA00023136"/>
    </source>
</evidence>
<reference evidence="13" key="2">
    <citation type="submission" date="2025-05" db="UniProtKB">
        <authorList>
            <consortium name="RefSeq"/>
        </authorList>
    </citation>
    <scope>IDENTIFICATION</scope>
</reference>
<feature type="domain" description="MARVEL" evidence="9">
    <location>
        <begin position="32"/>
        <end position="164"/>
    </location>
</feature>
<sequence>MSVSPVTVTHTTIKTSASPGLESLTIVGSPRILIRPLGLLRLLELSSTCLAFSLVAHGGAWIGSTGNWCMFSWCFCFSMTLMILSLELGGFQRCCPLTWLNFPNICASYAFFFCLSSSIIYPLTYMQFLDDGYVRERAVSATIFSCISCVAYATEVTWTRARPGQTTVYMATVSGRLKVFESFVACVIFLLISNPSLYNNKPALEWCVAVYAICFILTVVIIIVKVGNYTNIVPFNFASFLTSMAFLSVLFYTTAVVLWPLFQFNKVFQGQPHRTMDVTCQYKAPHSVCAWDRRLAVAVMTGVNLLAYMVDFKYSI</sequence>
<feature type="transmembrane region" description="Helical" evidence="8">
    <location>
        <begin position="42"/>
        <end position="64"/>
    </location>
</feature>
<feature type="transmembrane region" description="Helical" evidence="8">
    <location>
        <begin position="70"/>
        <end position="90"/>
    </location>
</feature>
<evidence type="ECO:0000313" key="10">
    <source>
        <dbReference type="EMBL" id="KAH0516208.1"/>
    </source>
</evidence>
<dbReference type="PROSITE" id="PS51225">
    <property type="entry name" value="MARVEL"/>
    <property type="match status" value="2"/>
</dbReference>
<protein>
    <submittedName>
        <fullName evidence="10 13">Myeloid-associated differentiation marker</fullName>
    </submittedName>
</protein>
<evidence type="ECO:0000313" key="13">
    <source>
        <dbReference type="RefSeq" id="XP_013209556.2"/>
    </source>
</evidence>
<evidence type="ECO:0000256" key="7">
    <source>
        <dbReference type="PROSITE-ProRule" id="PRU00581"/>
    </source>
</evidence>
<dbReference type="PANTHER" id="PTHR17068">
    <property type="entry name" value="MYELOID-ASSOCIATED DIFFERENTIATION MARKER MYADM FAMILY MEMBER"/>
    <property type="match status" value="1"/>
</dbReference>
<dbReference type="Proteomes" id="UP000710432">
    <property type="component" value="Unassembled WGS sequence"/>
</dbReference>
<feature type="transmembrane region" description="Helical" evidence="8">
    <location>
        <begin position="138"/>
        <end position="158"/>
    </location>
</feature>
<dbReference type="Pfam" id="PF01284">
    <property type="entry name" value="MARVEL"/>
    <property type="match status" value="2"/>
</dbReference>
<dbReference type="GO" id="GO:0005886">
    <property type="term" value="C:plasma membrane"/>
    <property type="evidence" value="ECO:0007669"/>
    <property type="project" value="TreeGrafter"/>
</dbReference>
<feature type="transmembrane region" description="Helical" evidence="8">
    <location>
        <begin position="236"/>
        <end position="262"/>
    </location>
</feature>
<keyword evidence="2 7" id="KW-0812">Transmembrane</keyword>
<evidence type="ECO:0000256" key="6">
    <source>
        <dbReference type="ARBA" id="ARBA00034721"/>
    </source>
</evidence>
<dbReference type="Proteomes" id="UP000694915">
    <property type="component" value="Unplaced"/>
</dbReference>
<dbReference type="GeneID" id="101978876"/>
<keyword evidence="5 7" id="KW-0472">Membrane</keyword>
<evidence type="ECO:0000256" key="2">
    <source>
        <dbReference type="ARBA" id="ARBA00022692"/>
    </source>
</evidence>
<proteinExistence type="inferred from homology"/>
<evidence type="ECO:0000256" key="8">
    <source>
        <dbReference type="SAM" id="Phobius"/>
    </source>
</evidence>
<gene>
    <name evidence="13" type="primary">LOC101978876</name>
    <name evidence="10" type="ORF">LTLLF_103425</name>
</gene>
<evidence type="ECO:0000256" key="3">
    <source>
        <dbReference type="ARBA" id="ARBA00022737"/>
    </source>
</evidence>
<dbReference type="RefSeq" id="XP_013209556.2">
    <property type="nucleotide sequence ID" value="XM_013354102.2"/>
</dbReference>
<feature type="domain" description="MARVEL" evidence="9">
    <location>
        <begin position="169"/>
        <end position="316"/>
    </location>
</feature>
<evidence type="ECO:0000256" key="1">
    <source>
        <dbReference type="ARBA" id="ARBA00004141"/>
    </source>
</evidence>